<feature type="transmembrane region" description="Helical" evidence="1">
    <location>
        <begin position="132"/>
        <end position="149"/>
    </location>
</feature>
<evidence type="ECO:0000313" key="3">
    <source>
        <dbReference type="WBParaSite" id="jg7639"/>
    </source>
</evidence>
<name>A0A915EN35_9BILA</name>
<accession>A0A915EN35</accession>
<protein>
    <submittedName>
        <fullName evidence="3">Uncharacterized protein</fullName>
    </submittedName>
</protein>
<feature type="transmembrane region" description="Helical" evidence="1">
    <location>
        <begin position="105"/>
        <end position="126"/>
    </location>
</feature>
<dbReference type="AlphaFoldDB" id="A0A915EN35"/>
<reference evidence="3" key="1">
    <citation type="submission" date="2022-11" db="UniProtKB">
        <authorList>
            <consortium name="WormBaseParasite"/>
        </authorList>
    </citation>
    <scope>IDENTIFICATION</scope>
</reference>
<evidence type="ECO:0000313" key="2">
    <source>
        <dbReference type="Proteomes" id="UP000887574"/>
    </source>
</evidence>
<dbReference type="WBParaSite" id="jg7639">
    <property type="protein sequence ID" value="jg7639"/>
    <property type="gene ID" value="jg7639"/>
</dbReference>
<keyword evidence="1" id="KW-0812">Transmembrane</keyword>
<keyword evidence="1" id="KW-0472">Membrane</keyword>
<keyword evidence="2" id="KW-1185">Reference proteome</keyword>
<evidence type="ECO:0000256" key="1">
    <source>
        <dbReference type="SAM" id="Phobius"/>
    </source>
</evidence>
<sequence length="168" mass="19699">MAKSGQAGGYVFIVVPHKKRTFDVARNRTTLAELIERHEHPNPPVPYVPAHFSVWVTEDFLELCNILIGKWLQFRMTLDGRKHNTDNFSNKSMFVHSLSRIGKNLVWRLVYIWWLFIPTVYGLFIMTFTKPVLFSGIYFTWSFTLMLDMQWTLKMNTSIIFTQCTTVA</sequence>
<dbReference type="Proteomes" id="UP000887574">
    <property type="component" value="Unplaced"/>
</dbReference>
<proteinExistence type="predicted"/>
<organism evidence="2 3">
    <name type="scientific">Ditylenchus dipsaci</name>
    <dbReference type="NCBI Taxonomy" id="166011"/>
    <lineage>
        <taxon>Eukaryota</taxon>
        <taxon>Metazoa</taxon>
        <taxon>Ecdysozoa</taxon>
        <taxon>Nematoda</taxon>
        <taxon>Chromadorea</taxon>
        <taxon>Rhabditida</taxon>
        <taxon>Tylenchina</taxon>
        <taxon>Tylenchomorpha</taxon>
        <taxon>Sphaerularioidea</taxon>
        <taxon>Anguinidae</taxon>
        <taxon>Anguininae</taxon>
        <taxon>Ditylenchus</taxon>
    </lineage>
</organism>
<keyword evidence="1" id="KW-1133">Transmembrane helix</keyword>